<dbReference type="AlphaFoldDB" id="A0A9P5PSK5"/>
<evidence type="ECO:0000313" key="1">
    <source>
        <dbReference type="EMBL" id="KAF9067752.1"/>
    </source>
</evidence>
<comment type="caution">
    <text evidence="1">The sequence shown here is derived from an EMBL/GenBank/DDBJ whole genome shotgun (WGS) entry which is preliminary data.</text>
</comment>
<protein>
    <submittedName>
        <fullName evidence="1">Uncharacterized protein</fullName>
    </submittedName>
</protein>
<dbReference type="EMBL" id="JADNRY010000069">
    <property type="protein sequence ID" value="KAF9067752.1"/>
    <property type="molecule type" value="Genomic_DNA"/>
</dbReference>
<keyword evidence="2" id="KW-1185">Reference proteome</keyword>
<proteinExistence type="predicted"/>
<reference evidence="1" key="1">
    <citation type="submission" date="2020-11" db="EMBL/GenBank/DDBJ databases">
        <authorList>
            <consortium name="DOE Joint Genome Institute"/>
            <person name="Ahrendt S."/>
            <person name="Riley R."/>
            <person name="Andreopoulos W."/>
            <person name="Labutti K."/>
            <person name="Pangilinan J."/>
            <person name="Ruiz-Duenas F.J."/>
            <person name="Barrasa J.M."/>
            <person name="Sanchez-Garcia M."/>
            <person name="Camarero S."/>
            <person name="Miyauchi S."/>
            <person name="Serrano A."/>
            <person name="Linde D."/>
            <person name="Babiker R."/>
            <person name="Drula E."/>
            <person name="Ayuso-Fernandez I."/>
            <person name="Pacheco R."/>
            <person name="Padilla G."/>
            <person name="Ferreira P."/>
            <person name="Barriuso J."/>
            <person name="Kellner H."/>
            <person name="Castanera R."/>
            <person name="Alfaro M."/>
            <person name="Ramirez L."/>
            <person name="Pisabarro A.G."/>
            <person name="Kuo A."/>
            <person name="Tritt A."/>
            <person name="Lipzen A."/>
            <person name="He G."/>
            <person name="Yan M."/>
            <person name="Ng V."/>
            <person name="Cullen D."/>
            <person name="Martin F."/>
            <person name="Rosso M.-N."/>
            <person name="Henrissat B."/>
            <person name="Hibbett D."/>
            <person name="Martinez A.T."/>
            <person name="Grigoriev I.V."/>
        </authorList>
    </citation>
    <scope>NUCLEOTIDE SEQUENCE</scope>
    <source>
        <strain evidence="1">AH 40177</strain>
    </source>
</reference>
<name>A0A9P5PSK5_9AGAR</name>
<organism evidence="1 2">
    <name type="scientific">Rhodocollybia butyracea</name>
    <dbReference type="NCBI Taxonomy" id="206335"/>
    <lineage>
        <taxon>Eukaryota</taxon>
        <taxon>Fungi</taxon>
        <taxon>Dikarya</taxon>
        <taxon>Basidiomycota</taxon>
        <taxon>Agaricomycotina</taxon>
        <taxon>Agaricomycetes</taxon>
        <taxon>Agaricomycetidae</taxon>
        <taxon>Agaricales</taxon>
        <taxon>Marasmiineae</taxon>
        <taxon>Omphalotaceae</taxon>
        <taxon>Rhodocollybia</taxon>
    </lineage>
</organism>
<gene>
    <name evidence="1" type="ORF">BDP27DRAFT_1403679</name>
</gene>
<sequence length="77" mass="8496">MLGDHAKDQKLLSKLLENEQELRGEEALLATGMVVVESTKTAVFEASGAEAWASLSTNEQRHRSEDVYPTSIQIIHS</sequence>
<dbReference type="Proteomes" id="UP000772434">
    <property type="component" value="Unassembled WGS sequence"/>
</dbReference>
<evidence type="ECO:0000313" key="2">
    <source>
        <dbReference type="Proteomes" id="UP000772434"/>
    </source>
</evidence>
<accession>A0A9P5PSK5</accession>